<dbReference type="GO" id="GO:0009307">
    <property type="term" value="P:DNA restriction-modification system"/>
    <property type="evidence" value="ECO:0007669"/>
    <property type="project" value="UniProtKB-KW"/>
</dbReference>
<sequence>MVCAPGSWTDGVWDDINRMRTLNTSQRLKKREMHICPLQLDIVERAINRWSNPGDTILDPFGGLMTVPYMAIKMQRYGVGIELNPDYFRDGVGYLQEADEAGKMFTLFDLAGGL</sequence>
<reference evidence="5" key="1">
    <citation type="journal article" date="2021" name="PeerJ">
        <title>Extensive microbial diversity within the chicken gut microbiome revealed by metagenomics and culture.</title>
        <authorList>
            <person name="Gilroy R."/>
            <person name="Ravi A."/>
            <person name="Getino M."/>
            <person name="Pursley I."/>
            <person name="Horton D.L."/>
            <person name="Alikhan N.F."/>
            <person name="Baker D."/>
            <person name="Gharbi K."/>
            <person name="Hall N."/>
            <person name="Watson M."/>
            <person name="Adriaenssens E.M."/>
            <person name="Foster-Nyarko E."/>
            <person name="Jarju S."/>
            <person name="Secka A."/>
            <person name="Antonio M."/>
            <person name="Oren A."/>
            <person name="Chaudhuri R.R."/>
            <person name="La Ragione R."/>
            <person name="Hildebrand F."/>
            <person name="Pallen M.J."/>
        </authorList>
    </citation>
    <scope>NUCLEOTIDE SEQUENCE</scope>
    <source>
        <strain evidence="5">ChiHcolR34-3080</strain>
    </source>
</reference>
<dbReference type="GO" id="GO:0032259">
    <property type="term" value="P:methylation"/>
    <property type="evidence" value="ECO:0007669"/>
    <property type="project" value="UniProtKB-KW"/>
</dbReference>
<reference evidence="5" key="2">
    <citation type="submission" date="2021-04" db="EMBL/GenBank/DDBJ databases">
        <authorList>
            <person name="Gilroy R."/>
        </authorList>
    </citation>
    <scope>NUCLEOTIDE SEQUENCE</scope>
    <source>
        <strain evidence="5">ChiHcolR34-3080</strain>
    </source>
</reference>
<dbReference type="Pfam" id="PF01555">
    <property type="entry name" value="N6_N4_Mtase"/>
    <property type="match status" value="1"/>
</dbReference>
<dbReference type="Gene3D" id="3.40.50.150">
    <property type="entry name" value="Vaccinia Virus protein VP39"/>
    <property type="match status" value="1"/>
</dbReference>
<dbReference type="InterPro" id="IPR001091">
    <property type="entry name" value="RM_Methyltransferase"/>
</dbReference>
<protein>
    <submittedName>
        <fullName evidence="5">Site-specific DNA-methyltransferase</fullName>
    </submittedName>
</protein>
<evidence type="ECO:0000313" key="5">
    <source>
        <dbReference type="EMBL" id="HIW08405.1"/>
    </source>
</evidence>
<dbReference type="EMBL" id="DXHQ01000037">
    <property type="protein sequence ID" value="HIW08405.1"/>
    <property type="molecule type" value="Genomic_DNA"/>
</dbReference>
<accession>A0A9D1TW68</accession>
<evidence type="ECO:0000256" key="3">
    <source>
        <dbReference type="ARBA" id="ARBA00022747"/>
    </source>
</evidence>
<evidence type="ECO:0000313" key="6">
    <source>
        <dbReference type="Proteomes" id="UP000823933"/>
    </source>
</evidence>
<evidence type="ECO:0000259" key="4">
    <source>
        <dbReference type="Pfam" id="PF01555"/>
    </source>
</evidence>
<feature type="domain" description="DNA methylase N-4/N-6" evidence="4">
    <location>
        <begin position="6"/>
        <end position="89"/>
    </location>
</feature>
<evidence type="ECO:0000256" key="1">
    <source>
        <dbReference type="ARBA" id="ARBA00022603"/>
    </source>
</evidence>
<comment type="caution">
    <text evidence="5">The sequence shown here is derived from an EMBL/GenBank/DDBJ whole genome shotgun (WGS) entry which is preliminary data.</text>
</comment>
<dbReference type="GO" id="GO:0003677">
    <property type="term" value="F:DNA binding"/>
    <property type="evidence" value="ECO:0007669"/>
    <property type="project" value="InterPro"/>
</dbReference>
<proteinExistence type="predicted"/>
<dbReference type="Proteomes" id="UP000823933">
    <property type="component" value="Unassembled WGS sequence"/>
</dbReference>
<name>A0A9D1TW68_9FIRM</name>
<dbReference type="PRINTS" id="PR00508">
    <property type="entry name" value="S21N4MTFRASE"/>
</dbReference>
<keyword evidence="1" id="KW-0489">Methyltransferase</keyword>
<organism evidence="5 6">
    <name type="scientific">Candidatus Faecalibacterium intestinigallinarum</name>
    <dbReference type="NCBI Taxonomy" id="2838581"/>
    <lineage>
        <taxon>Bacteria</taxon>
        <taxon>Bacillati</taxon>
        <taxon>Bacillota</taxon>
        <taxon>Clostridia</taxon>
        <taxon>Eubacteriales</taxon>
        <taxon>Oscillospiraceae</taxon>
        <taxon>Faecalibacterium</taxon>
    </lineage>
</organism>
<dbReference type="SUPFAM" id="SSF53335">
    <property type="entry name" value="S-adenosyl-L-methionine-dependent methyltransferases"/>
    <property type="match status" value="1"/>
</dbReference>
<evidence type="ECO:0000256" key="2">
    <source>
        <dbReference type="ARBA" id="ARBA00022679"/>
    </source>
</evidence>
<keyword evidence="2" id="KW-0808">Transferase</keyword>
<gene>
    <name evidence="5" type="ORF">H9890_03260</name>
</gene>
<dbReference type="InterPro" id="IPR029063">
    <property type="entry name" value="SAM-dependent_MTases_sf"/>
</dbReference>
<dbReference type="GO" id="GO:0008170">
    <property type="term" value="F:N-methyltransferase activity"/>
    <property type="evidence" value="ECO:0007669"/>
    <property type="project" value="InterPro"/>
</dbReference>
<dbReference type="InterPro" id="IPR002941">
    <property type="entry name" value="DNA_methylase_N4/N6"/>
</dbReference>
<dbReference type="AlphaFoldDB" id="A0A9D1TW68"/>
<keyword evidence="3" id="KW-0680">Restriction system</keyword>